<dbReference type="Proteomes" id="UP000516422">
    <property type="component" value="Chromosome"/>
</dbReference>
<keyword evidence="2" id="KW-0378">Hydrolase</keyword>
<protein>
    <submittedName>
        <fullName evidence="2">Hydrolase</fullName>
    </submittedName>
</protein>
<name>A0A7H1QBZ0_9ACTN</name>
<dbReference type="SUPFAM" id="SSF53474">
    <property type="entry name" value="alpha/beta-Hydrolases"/>
    <property type="match status" value="1"/>
</dbReference>
<feature type="region of interest" description="Disordered" evidence="1">
    <location>
        <begin position="1"/>
        <end position="24"/>
    </location>
</feature>
<dbReference type="KEGG" id="sgf:HEP81_07588"/>
<evidence type="ECO:0000313" key="3">
    <source>
        <dbReference type="Proteomes" id="UP000516422"/>
    </source>
</evidence>
<dbReference type="RefSeq" id="WP_338058759.1">
    <property type="nucleotide sequence ID" value="NZ_CP051006.1"/>
</dbReference>
<dbReference type="GO" id="GO:0016787">
    <property type="term" value="F:hydrolase activity"/>
    <property type="evidence" value="ECO:0007669"/>
    <property type="project" value="UniProtKB-KW"/>
</dbReference>
<sequence>MVETRWADAVQDGPPPSDHAGYSMRAGAGDLVEVMRALGHTRSAPAGHVRGGAVALRLALDHPDTVSRVAFIDCPPVTEHISRITARFVT</sequence>
<dbReference type="EMBL" id="CP051006">
    <property type="protein sequence ID" value="QNT97820.1"/>
    <property type="molecule type" value="Genomic_DNA"/>
</dbReference>
<reference evidence="2 3" key="1">
    <citation type="submission" date="2020-04" db="EMBL/GenBank/DDBJ databases">
        <title>Characterization and engineering of Streptomyces griseofuscus DSM40191 as a potential heterologous host for expression of BGCs.</title>
        <authorList>
            <person name="Gren T."/>
            <person name="Whitford C.M."/>
            <person name="Mohite O.S."/>
            <person name="Joergensen T.S."/>
            <person name="Nielsen J.B."/>
            <person name="Lee S.Y."/>
            <person name="Weber T."/>
        </authorList>
    </citation>
    <scope>NUCLEOTIDE SEQUENCE [LARGE SCALE GENOMIC DNA]</scope>
    <source>
        <strain evidence="2 3">DSM 40191</strain>
    </source>
</reference>
<evidence type="ECO:0000313" key="2">
    <source>
        <dbReference type="EMBL" id="QNT97820.1"/>
    </source>
</evidence>
<gene>
    <name evidence="2" type="ORF">HEP81_07588</name>
</gene>
<evidence type="ECO:0000256" key="1">
    <source>
        <dbReference type="SAM" id="MobiDB-lite"/>
    </source>
</evidence>
<dbReference type="Gene3D" id="3.40.50.1820">
    <property type="entry name" value="alpha/beta hydrolase"/>
    <property type="match status" value="1"/>
</dbReference>
<dbReference type="AlphaFoldDB" id="A0A7H1QBZ0"/>
<organism evidence="2 3">
    <name type="scientific">Streptomyces griseofuscus</name>
    <dbReference type="NCBI Taxonomy" id="146922"/>
    <lineage>
        <taxon>Bacteria</taxon>
        <taxon>Bacillati</taxon>
        <taxon>Actinomycetota</taxon>
        <taxon>Actinomycetes</taxon>
        <taxon>Kitasatosporales</taxon>
        <taxon>Streptomycetaceae</taxon>
        <taxon>Streptomyces</taxon>
    </lineage>
</organism>
<proteinExistence type="predicted"/>
<dbReference type="GeneID" id="91467934"/>
<dbReference type="InterPro" id="IPR029058">
    <property type="entry name" value="AB_hydrolase_fold"/>
</dbReference>
<accession>A0A7H1QBZ0</accession>